<dbReference type="SUPFAM" id="SSF55781">
    <property type="entry name" value="GAF domain-like"/>
    <property type="match status" value="1"/>
</dbReference>
<dbReference type="STRING" id="596315.HMPREF0634_1088"/>
<evidence type="ECO:0000259" key="2">
    <source>
        <dbReference type="SMART" id="SM00331"/>
    </source>
</evidence>
<gene>
    <name evidence="3" type="ORF">HMPREF0634_1088</name>
</gene>
<dbReference type="Gene3D" id="3.60.40.10">
    <property type="entry name" value="PPM-type phosphatase domain"/>
    <property type="match status" value="1"/>
</dbReference>
<evidence type="ECO:0000313" key="3">
    <source>
        <dbReference type="EMBL" id="EFM64778.1"/>
    </source>
</evidence>
<dbReference type="PANTHER" id="PTHR43156">
    <property type="entry name" value="STAGE II SPORULATION PROTEIN E-RELATED"/>
    <property type="match status" value="1"/>
</dbReference>
<name>E0E2U9_9FIRM</name>
<dbReference type="InterPro" id="IPR001932">
    <property type="entry name" value="PPM-type_phosphatase-like_dom"/>
</dbReference>
<dbReference type="Pfam" id="PF07228">
    <property type="entry name" value="SpoIIE"/>
    <property type="match status" value="1"/>
</dbReference>
<evidence type="ECO:0000313" key="4">
    <source>
        <dbReference type="Proteomes" id="UP000003244"/>
    </source>
</evidence>
<feature type="domain" description="PPM-type phosphatase" evidence="2">
    <location>
        <begin position="369"/>
        <end position="587"/>
    </location>
</feature>
<dbReference type="InterPro" id="IPR036457">
    <property type="entry name" value="PPM-type-like_dom_sf"/>
</dbReference>
<dbReference type="Proteomes" id="UP000003244">
    <property type="component" value="Unassembled WGS sequence"/>
</dbReference>
<dbReference type="Gene3D" id="3.30.450.40">
    <property type="match status" value="1"/>
</dbReference>
<keyword evidence="4" id="KW-1185">Reference proteome</keyword>
<proteinExistence type="predicted"/>
<dbReference type="EMBL" id="ADGQ01000050">
    <property type="protein sequence ID" value="EFM64778.1"/>
    <property type="molecule type" value="Genomic_DNA"/>
</dbReference>
<dbReference type="OrthoDB" id="311592at2"/>
<sequence>MRNIERMKNLVEITKIVTGADSFYEVKDLIISKMLNVVHPTKACVNLFYGHDYNYAHLVCSATLEYIPQLFKPDKKYGVKIDFDIYPDYIHESVEEQKVVIVENIFEDPRAAKEVELATNEKYVGRAVFPFVINHKTVGFMTCYLSETDVLSDDDIDFITQVASLMTLSISITEKNNGINKLINKLRNSVTSLNNASKQLYSTKDMHDYLKRMAAILKNSTNSSSCLLNIYNLDGNGDIQGQKISIVDPIEDSNYMNKLIPEIIRQNKMTAFGESDDLAESNGKKARYYLYYKFIIDSKTQLILWCISENKYTKDDQNTLSAISRQIGMSMQSYEYTLNYEKHRSIDNDLNVLKQQQELIMKQNNVKKVNGKDIFYYHKSAKVVGGDFHYAIETNDNVVFIIADVMGHGIISNYIVATMKGAFNALVSYVDSPADLLTKMNKYLYDEFDKMGVYSTALVGTISRHERVMTISNAGHYLPIMVDKDNELMYFKDDKKGIPVGILDDTKYENMELNIENLKGLLLFTDGIIELKNSNGDEFGMSRLEKFFLDHIDDKKEFFLDILDKTIKENTYDEEKRDDILLVTIKS</sequence>
<dbReference type="PANTHER" id="PTHR43156:SF2">
    <property type="entry name" value="STAGE II SPORULATION PROTEIN E"/>
    <property type="match status" value="1"/>
</dbReference>
<dbReference type="InterPro" id="IPR029016">
    <property type="entry name" value="GAF-like_dom_sf"/>
</dbReference>
<dbReference type="SMART" id="SM00331">
    <property type="entry name" value="PP2C_SIG"/>
    <property type="match status" value="1"/>
</dbReference>
<reference evidence="3 4" key="1">
    <citation type="submission" date="2010-08" db="EMBL/GenBank/DDBJ databases">
        <authorList>
            <person name="Harkins D.M."/>
            <person name="Madupu R."/>
            <person name="Durkin A.S."/>
            <person name="Torralba M."/>
            <person name="Methe B."/>
            <person name="Sutton G.G."/>
            <person name="Nelson K.E."/>
        </authorList>
    </citation>
    <scope>NUCLEOTIDE SEQUENCE [LARGE SCALE GENOMIC DNA]</scope>
    <source>
        <strain evidence="3 4">DSM 17678</strain>
    </source>
</reference>
<dbReference type="eggNOG" id="COG2208">
    <property type="taxonomic scope" value="Bacteria"/>
</dbReference>
<dbReference type="GeneID" id="84800576"/>
<dbReference type="GO" id="GO:0016791">
    <property type="term" value="F:phosphatase activity"/>
    <property type="evidence" value="ECO:0007669"/>
    <property type="project" value="TreeGrafter"/>
</dbReference>
<comment type="caution">
    <text evidence="3">The sequence shown here is derived from an EMBL/GenBank/DDBJ whole genome shotgun (WGS) entry which is preliminary data.</text>
</comment>
<accession>E0E2U9</accession>
<keyword evidence="1" id="KW-0378">Hydrolase</keyword>
<dbReference type="InterPro" id="IPR052016">
    <property type="entry name" value="Bact_Sigma-Reg"/>
</dbReference>
<protein>
    <submittedName>
        <fullName evidence="3">Stage II sporulation protein E</fullName>
    </submittedName>
</protein>
<dbReference type="RefSeq" id="WP_007789457.1">
    <property type="nucleotide sequence ID" value="NZ_ADGQ01000050.1"/>
</dbReference>
<dbReference type="AlphaFoldDB" id="E0E2U9"/>
<organism evidence="3 4">
    <name type="scientific">Peptostreptococcus stomatis DSM 17678</name>
    <dbReference type="NCBI Taxonomy" id="596315"/>
    <lineage>
        <taxon>Bacteria</taxon>
        <taxon>Bacillati</taxon>
        <taxon>Bacillota</taxon>
        <taxon>Clostridia</taxon>
        <taxon>Peptostreptococcales</taxon>
        <taxon>Peptostreptococcaceae</taxon>
        <taxon>Peptostreptococcus</taxon>
    </lineage>
</organism>
<evidence type="ECO:0000256" key="1">
    <source>
        <dbReference type="ARBA" id="ARBA00022801"/>
    </source>
</evidence>